<feature type="transmembrane region" description="Helical" evidence="14">
    <location>
        <begin position="289"/>
        <end position="315"/>
    </location>
</feature>
<dbReference type="InterPro" id="IPR006202">
    <property type="entry name" value="Neur_chan_lig-bd"/>
</dbReference>
<keyword evidence="10" id="KW-0325">Glycoprotein</keyword>
<keyword evidence="3 14" id="KW-0812">Transmembrane</keyword>
<dbReference type="PRINTS" id="PR00252">
    <property type="entry name" value="NRIONCHANNEL"/>
</dbReference>
<evidence type="ECO:0000256" key="4">
    <source>
        <dbReference type="ARBA" id="ARBA00022989"/>
    </source>
</evidence>
<dbReference type="PANTHER" id="PTHR18945">
    <property type="entry name" value="NEUROTRANSMITTER GATED ION CHANNEL"/>
    <property type="match status" value="1"/>
</dbReference>
<evidence type="ECO:0000259" key="15">
    <source>
        <dbReference type="Pfam" id="PF02931"/>
    </source>
</evidence>
<comment type="caution">
    <text evidence="17">The sequence shown here is derived from an EMBL/GenBank/DDBJ whole genome shotgun (WGS) entry which is preliminary data.</text>
</comment>
<dbReference type="GO" id="GO:0022848">
    <property type="term" value="F:acetylcholine-gated monoatomic cation-selective channel activity"/>
    <property type="evidence" value="ECO:0007669"/>
    <property type="project" value="InterPro"/>
</dbReference>
<keyword evidence="2" id="KW-1003">Cell membrane</keyword>
<dbReference type="Gene3D" id="1.20.58.390">
    <property type="entry name" value="Neurotransmitter-gated ion-channel transmembrane domain"/>
    <property type="match status" value="1"/>
</dbReference>
<dbReference type="GO" id="GO:0004888">
    <property type="term" value="F:transmembrane signaling receptor activity"/>
    <property type="evidence" value="ECO:0007669"/>
    <property type="project" value="InterPro"/>
</dbReference>
<evidence type="ECO:0000313" key="18">
    <source>
        <dbReference type="Proteomes" id="UP000663891"/>
    </source>
</evidence>
<gene>
    <name evidence="17" type="ORF">VCS650_LOCUS26927</name>
</gene>
<evidence type="ECO:0000256" key="7">
    <source>
        <dbReference type="ARBA" id="ARBA00023136"/>
    </source>
</evidence>
<feature type="transmembrane region" description="Helical" evidence="14">
    <location>
        <begin position="401"/>
        <end position="426"/>
    </location>
</feature>
<organism evidence="17 18">
    <name type="scientific">Adineta steineri</name>
    <dbReference type="NCBI Taxonomy" id="433720"/>
    <lineage>
        <taxon>Eukaryota</taxon>
        <taxon>Metazoa</taxon>
        <taxon>Spiralia</taxon>
        <taxon>Gnathifera</taxon>
        <taxon>Rotifera</taxon>
        <taxon>Eurotatoria</taxon>
        <taxon>Bdelloidea</taxon>
        <taxon>Adinetida</taxon>
        <taxon>Adinetidae</taxon>
        <taxon>Adineta</taxon>
    </lineage>
</organism>
<evidence type="ECO:0000256" key="10">
    <source>
        <dbReference type="ARBA" id="ARBA00023180"/>
    </source>
</evidence>
<keyword evidence="7 14" id="KW-0472">Membrane</keyword>
<name>A0A814Y6W2_9BILA</name>
<dbReference type="Pfam" id="PF02931">
    <property type="entry name" value="Neur_chan_LBD"/>
    <property type="match status" value="1"/>
</dbReference>
<dbReference type="InterPro" id="IPR006201">
    <property type="entry name" value="Neur_channel"/>
</dbReference>
<comment type="caution">
    <text evidence="14">Lacks conserved residue(s) required for the propagation of feature annotation.</text>
</comment>
<evidence type="ECO:0000256" key="12">
    <source>
        <dbReference type="ARBA" id="ARBA00023303"/>
    </source>
</evidence>
<keyword evidence="11" id="KW-1071">Ligand-gated ion channel</keyword>
<evidence type="ECO:0000313" key="17">
    <source>
        <dbReference type="EMBL" id="CAF1224913.1"/>
    </source>
</evidence>
<dbReference type="GO" id="GO:0045211">
    <property type="term" value="C:postsynaptic membrane"/>
    <property type="evidence" value="ECO:0007669"/>
    <property type="project" value="InterPro"/>
</dbReference>
<evidence type="ECO:0000256" key="3">
    <source>
        <dbReference type="ARBA" id="ARBA00022692"/>
    </source>
</evidence>
<reference evidence="17" key="1">
    <citation type="submission" date="2021-02" db="EMBL/GenBank/DDBJ databases">
        <authorList>
            <person name="Nowell W R."/>
        </authorList>
    </citation>
    <scope>NUCLEOTIDE SEQUENCE</scope>
</reference>
<dbReference type="SUPFAM" id="SSF63712">
    <property type="entry name" value="Nicotinic receptor ligand binding domain-like"/>
    <property type="match status" value="1"/>
</dbReference>
<dbReference type="PRINTS" id="PR00254">
    <property type="entry name" value="NICOTINICR"/>
</dbReference>
<feature type="domain" description="Neurotransmitter-gated ion-channel ligand-binding" evidence="15">
    <location>
        <begin position="14"/>
        <end position="227"/>
    </location>
</feature>
<keyword evidence="4 14" id="KW-1133">Transmembrane helix</keyword>
<evidence type="ECO:0000256" key="1">
    <source>
        <dbReference type="ARBA" id="ARBA00022448"/>
    </source>
</evidence>
<keyword evidence="12 14" id="KW-0407">Ion channel</keyword>
<keyword evidence="8" id="KW-1015">Disulfide bond</keyword>
<feature type="transmembrane region" description="Helical" evidence="14">
    <location>
        <begin position="446"/>
        <end position="467"/>
    </location>
</feature>
<evidence type="ECO:0000256" key="14">
    <source>
        <dbReference type="RuleBase" id="RU000687"/>
    </source>
</evidence>
<accession>A0A814Y6W2</accession>
<dbReference type="CDD" id="cd19051">
    <property type="entry name" value="LGIC_TM_cation"/>
    <property type="match status" value="1"/>
</dbReference>
<keyword evidence="1 14" id="KW-0813">Transport</keyword>
<feature type="transmembrane region" description="Helical" evidence="14">
    <location>
        <begin position="228"/>
        <end position="252"/>
    </location>
</feature>
<keyword evidence="9" id="KW-0675">Receptor</keyword>
<feature type="transmembrane region" description="Helical" evidence="14">
    <location>
        <begin position="259"/>
        <end position="277"/>
    </location>
</feature>
<dbReference type="InterPro" id="IPR036734">
    <property type="entry name" value="Neur_chan_lig-bd_sf"/>
</dbReference>
<keyword evidence="6 14" id="KW-0406">Ion transport</keyword>
<dbReference type="Pfam" id="PF02932">
    <property type="entry name" value="Neur_chan_memb"/>
    <property type="match status" value="1"/>
</dbReference>
<dbReference type="OrthoDB" id="5975154at2759"/>
<evidence type="ECO:0000256" key="8">
    <source>
        <dbReference type="ARBA" id="ARBA00023157"/>
    </source>
</evidence>
<feature type="domain" description="Neurotransmitter-gated ion-channel transmembrane" evidence="16">
    <location>
        <begin position="234"/>
        <end position="321"/>
    </location>
</feature>
<dbReference type="Proteomes" id="UP000663891">
    <property type="component" value="Unassembled WGS sequence"/>
</dbReference>
<dbReference type="Gene3D" id="2.70.170.10">
    <property type="entry name" value="Neurotransmitter-gated ion-channel ligand-binding domain"/>
    <property type="match status" value="1"/>
</dbReference>
<dbReference type="EMBL" id="CAJNON010000370">
    <property type="protein sequence ID" value="CAF1224913.1"/>
    <property type="molecule type" value="Genomic_DNA"/>
</dbReference>
<dbReference type="InterPro" id="IPR018000">
    <property type="entry name" value="Neurotransmitter_ion_chnl_CS"/>
</dbReference>
<keyword evidence="5" id="KW-0770">Synapse</keyword>
<dbReference type="FunFam" id="2.70.170.10:FF:000028">
    <property type="entry name" value="AcetylCholine Receptor"/>
    <property type="match status" value="1"/>
</dbReference>
<evidence type="ECO:0000256" key="13">
    <source>
        <dbReference type="ARBA" id="ARBA00034099"/>
    </source>
</evidence>
<dbReference type="InterPro" id="IPR002394">
    <property type="entry name" value="Nicotinic_acetylcholine_rcpt"/>
</dbReference>
<evidence type="ECO:0000256" key="11">
    <source>
        <dbReference type="ARBA" id="ARBA00023286"/>
    </source>
</evidence>
<dbReference type="InterPro" id="IPR036719">
    <property type="entry name" value="Neuro-gated_channel_TM_sf"/>
</dbReference>
<evidence type="ECO:0000259" key="16">
    <source>
        <dbReference type="Pfam" id="PF02932"/>
    </source>
</evidence>
<evidence type="ECO:0000256" key="5">
    <source>
        <dbReference type="ARBA" id="ARBA00023018"/>
    </source>
</evidence>
<dbReference type="SUPFAM" id="SSF90112">
    <property type="entry name" value="Neurotransmitter-gated ion-channel transmembrane pore"/>
    <property type="match status" value="1"/>
</dbReference>
<dbReference type="AlphaFoldDB" id="A0A814Y6W2"/>
<proteinExistence type="inferred from homology"/>
<comment type="similarity">
    <text evidence="14">Belongs to the ligand-gated ion channel (TC 1.A.9) family.</text>
</comment>
<dbReference type="InterPro" id="IPR006029">
    <property type="entry name" value="Neurotrans-gated_channel_TM"/>
</dbReference>
<evidence type="ECO:0000256" key="2">
    <source>
        <dbReference type="ARBA" id="ARBA00022475"/>
    </source>
</evidence>
<protein>
    <submittedName>
        <fullName evidence="17">Uncharacterized protein</fullName>
    </submittedName>
</protein>
<feature type="transmembrane region" description="Helical" evidence="14">
    <location>
        <begin position="368"/>
        <end position="394"/>
    </location>
</feature>
<comment type="subcellular location">
    <subcellularLocation>
        <location evidence="13">Synaptic cell membrane</location>
        <topology evidence="13">Multi-pass membrane protein</topology>
    </subcellularLocation>
</comment>
<dbReference type="PROSITE" id="PS00236">
    <property type="entry name" value="NEUROTR_ION_CHANNEL"/>
    <property type="match status" value="1"/>
</dbReference>
<sequence>MMNDDGDLFPCTTEQQLIRKLLLYYEPSVRPVLQAQAVVTVLFRMEITQLFELEEKTQILTTNVRIEQKWFDENLSWNQTEHDGIRGIRLPSQRIWLPDSYIYNAAFDLTSHAPAQAVVNGPYVMVYHTGEVVFPVLMKLRTTCKVNIQYFPFDRQVCGLKFASWIYDISSIKYELVANPNDPQQSENLKNSGGWAILDVKQGLVWRTKNNKTYAELVYGVHIRRRPLYYIFNVIIPCAMLSCLTCMSFWLPTSSGEKVTLGLTCFVAFSVFMLMVAEKVPATSDTVPIIGIYLTIVMSLTSISVIMAVIVANVYQQAAMCASEKHRAPQCLIFIGIVTQVLEYPRIYNGPTNEGNGLYIMSNYYNHWWPWTYAASLFGLFTFLTGLMGIVAGYRRSYGSVLGFFTMSLFSTLFAIYLIVYFAFIIGFYRSINKDKANQRTEAESVAFGLASTQLAIACVNVLVSLITTILTGRAIAICVPKGVYYDDVPPASRPMPYGAYPSRF</sequence>
<evidence type="ECO:0000256" key="6">
    <source>
        <dbReference type="ARBA" id="ARBA00023065"/>
    </source>
</evidence>
<evidence type="ECO:0000256" key="9">
    <source>
        <dbReference type="ARBA" id="ARBA00023170"/>
    </source>
</evidence>
<dbReference type="InterPro" id="IPR038050">
    <property type="entry name" value="Neuro_actylchol_rec"/>
</dbReference>